<gene>
    <name evidence="12" type="ORF">NNL38_17265</name>
</gene>
<dbReference type="RefSeq" id="WP_255391675.1">
    <property type="nucleotide sequence ID" value="NZ_CP101509.1"/>
</dbReference>
<feature type="coiled-coil region" evidence="6">
    <location>
        <begin position="153"/>
        <end position="187"/>
    </location>
</feature>
<dbReference type="PANTHER" id="PTHR32089">
    <property type="entry name" value="METHYL-ACCEPTING CHEMOTAXIS PROTEIN MCPB"/>
    <property type="match status" value="1"/>
</dbReference>
<keyword evidence="13" id="KW-1185">Reference proteome</keyword>
<feature type="transmembrane region" description="Helical" evidence="8">
    <location>
        <begin position="13"/>
        <end position="35"/>
    </location>
</feature>
<evidence type="ECO:0000256" key="7">
    <source>
        <dbReference type="SAM" id="MobiDB-lite"/>
    </source>
</evidence>
<comment type="subcellular location">
    <subcellularLocation>
        <location evidence="1">Cell inner membrane</location>
        <topology evidence="1">Multi-pass membrane protein</topology>
    </subcellularLocation>
</comment>
<dbReference type="SUPFAM" id="SSF58104">
    <property type="entry name" value="Methyl-accepting chemotaxis protein (MCP) signaling domain"/>
    <property type="match status" value="1"/>
</dbReference>
<dbReference type="PROSITE" id="PS50192">
    <property type="entry name" value="T_SNARE"/>
    <property type="match status" value="1"/>
</dbReference>
<dbReference type="CDD" id="cd11386">
    <property type="entry name" value="MCP_signal"/>
    <property type="match status" value="1"/>
</dbReference>
<keyword evidence="8" id="KW-0472">Membrane</keyword>
<keyword evidence="2" id="KW-1003">Cell membrane</keyword>
<proteinExistence type="inferred from homology"/>
<dbReference type="PANTHER" id="PTHR32089:SF112">
    <property type="entry name" value="LYSOZYME-LIKE PROTEIN-RELATED"/>
    <property type="match status" value="1"/>
</dbReference>
<dbReference type="PROSITE" id="PS50885">
    <property type="entry name" value="HAMP"/>
    <property type="match status" value="1"/>
</dbReference>
<feature type="region of interest" description="Disordered" evidence="7">
    <location>
        <begin position="319"/>
        <end position="340"/>
    </location>
</feature>
<keyword evidence="6" id="KW-0175">Coiled coil</keyword>
<keyword evidence="3 5" id="KW-0807">Transducer</keyword>
<feature type="domain" description="Methyl-accepting transducer" evidence="9">
    <location>
        <begin position="275"/>
        <end position="511"/>
    </location>
</feature>
<evidence type="ECO:0000256" key="1">
    <source>
        <dbReference type="ARBA" id="ARBA00004429"/>
    </source>
</evidence>
<dbReference type="Pfam" id="PF00015">
    <property type="entry name" value="MCPsignal"/>
    <property type="match status" value="1"/>
</dbReference>
<dbReference type="InterPro" id="IPR004089">
    <property type="entry name" value="MCPsignal_dom"/>
</dbReference>
<dbReference type="PROSITE" id="PS50111">
    <property type="entry name" value="CHEMOTAXIS_TRANSDUC_2"/>
    <property type="match status" value="1"/>
</dbReference>
<evidence type="ECO:0000256" key="3">
    <source>
        <dbReference type="ARBA" id="ARBA00023224"/>
    </source>
</evidence>
<dbReference type="Gene3D" id="1.10.287.950">
    <property type="entry name" value="Methyl-accepting chemotaxis protein"/>
    <property type="match status" value="1"/>
</dbReference>
<dbReference type="PRINTS" id="PR00260">
    <property type="entry name" value="CHEMTRNSDUCR"/>
</dbReference>
<dbReference type="Gene3D" id="6.10.340.10">
    <property type="match status" value="1"/>
</dbReference>
<organism evidence="12 13">
    <name type="scientific">Photobacterium atrarenae</name>
    <dbReference type="NCBI Taxonomy" id="865757"/>
    <lineage>
        <taxon>Bacteria</taxon>
        <taxon>Pseudomonadati</taxon>
        <taxon>Pseudomonadota</taxon>
        <taxon>Gammaproteobacteria</taxon>
        <taxon>Vibrionales</taxon>
        <taxon>Vibrionaceae</taxon>
        <taxon>Photobacterium</taxon>
    </lineage>
</organism>
<comment type="similarity">
    <text evidence="4">Belongs to the methyl-accepting chemotaxis (MCP) protein family.</text>
</comment>
<evidence type="ECO:0000256" key="2">
    <source>
        <dbReference type="ARBA" id="ARBA00022519"/>
    </source>
</evidence>
<dbReference type="InterPro" id="IPR000727">
    <property type="entry name" value="T_SNARE_dom"/>
</dbReference>
<evidence type="ECO:0000259" key="10">
    <source>
        <dbReference type="PROSITE" id="PS50192"/>
    </source>
</evidence>
<evidence type="ECO:0000313" key="12">
    <source>
        <dbReference type="EMBL" id="UTV30328.1"/>
    </source>
</evidence>
<evidence type="ECO:0000256" key="5">
    <source>
        <dbReference type="PROSITE-ProRule" id="PRU00284"/>
    </source>
</evidence>
<feature type="domain" description="T-SNARE coiled-coil homology" evidence="10">
    <location>
        <begin position="462"/>
        <end position="524"/>
    </location>
</feature>
<dbReference type="Pfam" id="PF00672">
    <property type="entry name" value="HAMP"/>
    <property type="match status" value="1"/>
</dbReference>
<evidence type="ECO:0000256" key="8">
    <source>
        <dbReference type="SAM" id="Phobius"/>
    </source>
</evidence>
<feature type="transmembrane region" description="Helical" evidence="8">
    <location>
        <begin position="194"/>
        <end position="214"/>
    </location>
</feature>
<evidence type="ECO:0000256" key="4">
    <source>
        <dbReference type="ARBA" id="ARBA00029447"/>
    </source>
</evidence>
<dbReference type="SMART" id="SM00283">
    <property type="entry name" value="MA"/>
    <property type="match status" value="1"/>
</dbReference>
<dbReference type="SMART" id="SM00304">
    <property type="entry name" value="HAMP"/>
    <property type="match status" value="1"/>
</dbReference>
<evidence type="ECO:0000256" key="6">
    <source>
        <dbReference type="SAM" id="Coils"/>
    </source>
</evidence>
<keyword evidence="8" id="KW-1133">Transmembrane helix</keyword>
<dbReference type="InterPro" id="IPR004090">
    <property type="entry name" value="Chemotax_Me-accpt_rcpt"/>
</dbReference>
<feature type="domain" description="HAMP" evidence="11">
    <location>
        <begin position="216"/>
        <end position="270"/>
    </location>
</feature>
<dbReference type="InterPro" id="IPR003660">
    <property type="entry name" value="HAMP_dom"/>
</dbReference>
<reference evidence="12" key="1">
    <citation type="submission" date="2022-07" db="EMBL/GenBank/DDBJ databases">
        <title>Genome sequencing of Photobacterium atrarenae GJH2-4.</title>
        <authorList>
            <person name="Park S.-J."/>
        </authorList>
    </citation>
    <scope>NUCLEOTIDE SEQUENCE</scope>
    <source>
        <strain evidence="12">GJH2-4</strain>
    </source>
</reference>
<dbReference type="Proteomes" id="UP001057998">
    <property type="component" value="Chromosome 2"/>
</dbReference>
<name>A0ABY5GPW5_9GAMM</name>
<keyword evidence="2" id="KW-0997">Cell inner membrane</keyword>
<keyword evidence="8" id="KW-0812">Transmembrane</keyword>
<protein>
    <submittedName>
        <fullName evidence="12">Methyl-accepting chemotaxis protein</fullName>
    </submittedName>
</protein>
<evidence type="ECO:0000313" key="13">
    <source>
        <dbReference type="Proteomes" id="UP001057998"/>
    </source>
</evidence>
<dbReference type="EMBL" id="CP101509">
    <property type="protein sequence ID" value="UTV30328.1"/>
    <property type="molecule type" value="Genomic_DNA"/>
</dbReference>
<dbReference type="CDD" id="cd06225">
    <property type="entry name" value="HAMP"/>
    <property type="match status" value="1"/>
</dbReference>
<sequence>MSWFKSLSFRWKFVVPILVVVILFTTLFAWVGLAAKQQADTGALLTDEMQPVLEQINAGHHDIFQVVAAGRGIVLANRDPQLVNGYVLKLQQSGEAALPALLSARRLIDVGFVPEQYEQRLQSLESSYAAWFKHYQAIAQRPDSAANYHALHLTEINTAQTRLNDEIQAMEAEIKQAQSQLLQLMHREMATVTFLMEFGIVFVVALSLLVAWVMSTWVSAPMKRLTTAMKDIAVGHGDLTQRIEADGKDEIGELANAFNEFVSRIHCTMIEVALTLEAVRHETVKIQDETQGVVTTTSRQQEESALAATAVQEMSLTSDNVSQHANDAAQATQKASQESATTRTVLTDTVTSIHQLAGEIESSCEVIGELERDVGNIASILDVIRGIAEQTNLLALNAAIEAARAGEQGRGFAVVADEVRTLASKTQDSTGEIQKMIERLQQGARAAVQAMESSRESGTLTVEKANSANQSIDAISESVAVINEMNLQIATAATEQSQVSDNINHNVQAIAQMSTEMVDRVRATEQAFAALTQQCSQLEDMVGQFRT</sequence>
<evidence type="ECO:0000259" key="11">
    <source>
        <dbReference type="PROSITE" id="PS50885"/>
    </source>
</evidence>
<accession>A0ABY5GPW5</accession>
<evidence type="ECO:0000259" key="9">
    <source>
        <dbReference type="PROSITE" id="PS50111"/>
    </source>
</evidence>